<keyword evidence="2" id="KW-0813">Transport</keyword>
<evidence type="ECO:0000256" key="2">
    <source>
        <dbReference type="ARBA" id="ARBA00022448"/>
    </source>
</evidence>
<evidence type="ECO:0000256" key="3">
    <source>
        <dbReference type="ARBA" id="ARBA00022475"/>
    </source>
</evidence>
<evidence type="ECO:0000256" key="7">
    <source>
        <dbReference type="SAM" id="Phobius"/>
    </source>
</evidence>
<proteinExistence type="predicted"/>
<accession>A0A645BWS3</accession>
<feature type="transmembrane region" description="Helical" evidence="7">
    <location>
        <begin position="85"/>
        <end position="107"/>
    </location>
</feature>
<dbReference type="CDD" id="cd06261">
    <property type="entry name" value="TM_PBP2"/>
    <property type="match status" value="1"/>
</dbReference>
<sequence length="308" mass="35052">MERQQKPALQYFFQQREVQKWLVIITFTLVPMALLVTFTYLPFVKMIEFSFFKMKYLGPRTFIGLKNYQDVFSRTDTKAALVNSFYYMGAGVIQLTLALYFATILSFKVRMGNFFKATLFFPYLVCGIAMGFIFRYFYTRGLVLDSVLSIIGFDKAELPYWLKERSINNYSIAATSIWRYMGQSMVLFIGAIQSISPEFYEAAEIDGATKVQQFRYIIFPMLKPIVTLNIMLMVKGSFSAFEGPYVITNGMNGTATFVVLMHQLAHEAGKVGLASAMAIVLLFIILVGTVLQKVLYNLLFGEKAGGRI</sequence>
<dbReference type="SUPFAM" id="SSF161098">
    <property type="entry name" value="MetI-like"/>
    <property type="match status" value="1"/>
</dbReference>
<dbReference type="PROSITE" id="PS50928">
    <property type="entry name" value="ABC_TM1"/>
    <property type="match status" value="1"/>
</dbReference>
<dbReference type="GO" id="GO:0005886">
    <property type="term" value="C:plasma membrane"/>
    <property type="evidence" value="ECO:0007669"/>
    <property type="project" value="UniProtKB-SubCell"/>
</dbReference>
<evidence type="ECO:0000256" key="1">
    <source>
        <dbReference type="ARBA" id="ARBA00004651"/>
    </source>
</evidence>
<keyword evidence="6 7" id="KW-0472">Membrane</keyword>
<dbReference type="PANTHER" id="PTHR30193:SF37">
    <property type="entry name" value="INNER MEMBRANE ABC TRANSPORTER PERMEASE PROTEIN YCJO"/>
    <property type="match status" value="1"/>
</dbReference>
<dbReference type="InterPro" id="IPR000515">
    <property type="entry name" value="MetI-like"/>
</dbReference>
<dbReference type="EMBL" id="VSSQ01022948">
    <property type="protein sequence ID" value="MPM69558.1"/>
    <property type="molecule type" value="Genomic_DNA"/>
</dbReference>
<evidence type="ECO:0000256" key="5">
    <source>
        <dbReference type="ARBA" id="ARBA00022989"/>
    </source>
</evidence>
<evidence type="ECO:0000259" key="8">
    <source>
        <dbReference type="PROSITE" id="PS50928"/>
    </source>
</evidence>
<evidence type="ECO:0000256" key="4">
    <source>
        <dbReference type="ARBA" id="ARBA00022692"/>
    </source>
</evidence>
<dbReference type="GO" id="GO:0055085">
    <property type="term" value="P:transmembrane transport"/>
    <property type="evidence" value="ECO:0007669"/>
    <property type="project" value="InterPro"/>
</dbReference>
<name>A0A645BWS3_9ZZZZ</name>
<dbReference type="Pfam" id="PF00528">
    <property type="entry name" value="BPD_transp_1"/>
    <property type="match status" value="1"/>
</dbReference>
<gene>
    <name evidence="9" type="primary">araP_16</name>
    <name evidence="9" type="ORF">SDC9_116505</name>
</gene>
<keyword evidence="4 7" id="KW-0812">Transmembrane</keyword>
<evidence type="ECO:0000313" key="9">
    <source>
        <dbReference type="EMBL" id="MPM69558.1"/>
    </source>
</evidence>
<dbReference type="AlphaFoldDB" id="A0A645BWS3"/>
<protein>
    <submittedName>
        <fullName evidence="9">L-arabinose transport system permease protein AraP</fullName>
    </submittedName>
</protein>
<dbReference type="Gene3D" id="1.10.3720.10">
    <property type="entry name" value="MetI-like"/>
    <property type="match status" value="1"/>
</dbReference>
<dbReference type="InterPro" id="IPR051393">
    <property type="entry name" value="ABC_transporter_permease"/>
</dbReference>
<feature type="domain" description="ABC transmembrane type-1" evidence="8">
    <location>
        <begin position="80"/>
        <end position="292"/>
    </location>
</feature>
<dbReference type="PANTHER" id="PTHR30193">
    <property type="entry name" value="ABC TRANSPORTER PERMEASE PROTEIN"/>
    <property type="match status" value="1"/>
</dbReference>
<comment type="caution">
    <text evidence="9">The sequence shown here is derived from an EMBL/GenBank/DDBJ whole genome shotgun (WGS) entry which is preliminary data.</text>
</comment>
<feature type="transmembrane region" description="Helical" evidence="7">
    <location>
        <begin position="246"/>
        <end position="265"/>
    </location>
</feature>
<feature type="transmembrane region" description="Helical" evidence="7">
    <location>
        <begin position="21"/>
        <end position="43"/>
    </location>
</feature>
<feature type="transmembrane region" description="Helical" evidence="7">
    <location>
        <begin position="271"/>
        <end position="291"/>
    </location>
</feature>
<keyword evidence="3" id="KW-1003">Cell membrane</keyword>
<comment type="subcellular location">
    <subcellularLocation>
        <location evidence="1">Cell membrane</location>
        <topology evidence="1">Multi-pass membrane protein</topology>
    </subcellularLocation>
</comment>
<reference evidence="9" key="1">
    <citation type="submission" date="2019-08" db="EMBL/GenBank/DDBJ databases">
        <authorList>
            <person name="Kucharzyk K."/>
            <person name="Murdoch R.W."/>
            <person name="Higgins S."/>
            <person name="Loffler F."/>
        </authorList>
    </citation>
    <scope>NUCLEOTIDE SEQUENCE</scope>
</reference>
<feature type="transmembrane region" description="Helical" evidence="7">
    <location>
        <begin position="119"/>
        <end position="138"/>
    </location>
</feature>
<keyword evidence="5 7" id="KW-1133">Transmembrane helix</keyword>
<organism evidence="9">
    <name type="scientific">bioreactor metagenome</name>
    <dbReference type="NCBI Taxonomy" id="1076179"/>
    <lineage>
        <taxon>unclassified sequences</taxon>
        <taxon>metagenomes</taxon>
        <taxon>ecological metagenomes</taxon>
    </lineage>
</organism>
<dbReference type="InterPro" id="IPR035906">
    <property type="entry name" value="MetI-like_sf"/>
</dbReference>
<evidence type="ECO:0000256" key="6">
    <source>
        <dbReference type="ARBA" id="ARBA00023136"/>
    </source>
</evidence>
<feature type="transmembrane region" description="Helical" evidence="7">
    <location>
        <begin position="216"/>
        <end position="234"/>
    </location>
</feature>